<feature type="transmembrane region" description="Helical" evidence="1">
    <location>
        <begin position="39"/>
        <end position="59"/>
    </location>
</feature>
<keyword evidence="3" id="KW-1185">Reference proteome</keyword>
<protein>
    <submittedName>
        <fullName evidence="2">Uncharacterized protein</fullName>
    </submittedName>
</protein>
<feature type="transmembrane region" description="Helical" evidence="1">
    <location>
        <begin position="12"/>
        <end position="33"/>
    </location>
</feature>
<reference evidence="2" key="1">
    <citation type="journal article" date="2023" name="GigaByte">
        <title>Genome assembly of the bearded iris, Iris pallida Lam.</title>
        <authorList>
            <person name="Bruccoleri R.E."/>
            <person name="Oakeley E.J."/>
            <person name="Faust A.M.E."/>
            <person name="Altorfer M."/>
            <person name="Dessus-Babus S."/>
            <person name="Burckhardt D."/>
            <person name="Oertli M."/>
            <person name="Naumann U."/>
            <person name="Petersen F."/>
            <person name="Wong J."/>
        </authorList>
    </citation>
    <scope>NUCLEOTIDE SEQUENCE</scope>
    <source>
        <strain evidence="2">GSM-AAB239-AS_SAM_17_03QT</strain>
    </source>
</reference>
<proteinExistence type="predicted"/>
<keyword evidence="1" id="KW-0812">Transmembrane</keyword>
<name>A0AAX6DQG8_IRIPA</name>
<dbReference type="Proteomes" id="UP001140949">
    <property type="component" value="Unassembled WGS sequence"/>
</dbReference>
<dbReference type="EMBL" id="JANAVB010042617">
    <property type="protein sequence ID" value="KAJ6794008.1"/>
    <property type="molecule type" value="Genomic_DNA"/>
</dbReference>
<dbReference type="AlphaFoldDB" id="A0AAX6DQG8"/>
<keyword evidence="1" id="KW-0472">Membrane</keyword>
<organism evidence="2 3">
    <name type="scientific">Iris pallida</name>
    <name type="common">Sweet iris</name>
    <dbReference type="NCBI Taxonomy" id="29817"/>
    <lineage>
        <taxon>Eukaryota</taxon>
        <taxon>Viridiplantae</taxon>
        <taxon>Streptophyta</taxon>
        <taxon>Embryophyta</taxon>
        <taxon>Tracheophyta</taxon>
        <taxon>Spermatophyta</taxon>
        <taxon>Magnoliopsida</taxon>
        <taxon>Liliopsida</taxon>
        <taxon>Asparagales</taxon>
        <taxon>Iridaceae</taxon>
        <taxon>Iridoideae</taxon>
        <taxon>Irideae</taxon>
        <taxon>Iris</taxon>
    </lineage>
</organism>
<evidence type="ECO:0000313" key="3">
    <source>
        <dbReference type="Proteomes" id="UP001140949"/>
    </source>
</evidence>
<evidence type="ECO:0000256" key="1">
    <source>
        <dbReference type="SAM" id="Phobius"/>
    </source>
</evidence>
<sequence length="60" mass="7121">MFFKREFSRNWPSLVGFGITGALITKFFTGQGFFFFCKFIIFLFIITDLIFNSLINFIFL</sequence>
<comment type="caution">
    <text evidence="2">The sequence shown here is derived from an EMBL/GenBank/DDBJ whole genome shotgun (WGS) entry which is preliminary data.</text>
</comment>
<reference evidence="2" key="2">
    <citation type="submission" date="2023-04" db="EMBL/GenBank/DDBJ databases">
        <authorList>
            <person name="Bruccoleri R.E."/>
            <person name="Oakeley E.J."/>
            <person name="Faust A.-M."/>
            <person name="Dessus-Babus S."/>
            <person name="Altorfer M."/>
            <person name="Burckhardt D."/>
            <person name="Oertli M."/>
            <person name="Naumann U."/>
            <person name="Petersen F."/>
            <person name="Wong J."/>
        </authorList>
    </citation>
    <scope>NUCLEOTIDE SEQUENCE</scope>
    <source>
        <strain evidence="2">GSM-AAB239-AS_SAM_17_03QT</strain>
        <tissue evidence="2">Leaf</tissue>
    </source>
</reference>
<accession>A0AAX6DQG8</accession>
<gene>
    <name evidence="2" type="ORF">M6B38_233535</name>
</gene>
<keyword evidence="1" id="KW-1133">Transmembrane helix</keyword>
<evidence type="ECO:0000313" key="2">
    <source>
        <dbReference type="EMBL" id="KAJ6794008.1"/>
    </source>
</evidence>